<dbReference type="OrthoDB" id="264532at2759"/>
<comment type="caution">
    <text evidence="16">Lacks conserved residue(s) required for the propagation of feature annotation.</text>
</comment>
<evidence type="ECO:0000256" key="11">
    <source>
        <dbReference type="ARBA" id="ARBA00022989"/>
    </source>
</evidence>
<keyword evidence="8 16" id="KW-0812">Transmembrane</keyword>
<dbReference type="EC" id="2.3.1.20" evidence="5 16"/>
<keyword evidence="11 16" id="KW-1133">Transmembrane helix</keyword>
<sequence>MSCLLLVVILLNILCFSSSVLFPFYLIYLGWIFIFDRKTSSTGGRSNTWMRGSKIQRYFGEHFPAKIHKEVELPTDQNYILSTHPHGVWGFGAQTCLASDACGFSELFPGIDMRLVTLNLNLNLPFLREYLLWRGFVSANPESINYLLSQRDPKNPELGVGKAVGLLPGGAAEALHSEPGTHRLVLKKRKGMFRLALLNGASLVPTYVFGETDLYSQIRIPWLRNTQKWLQKRIHFAPVMYYWLLPRSHPIVCVIGKPIPVKKLKPEEITPEAIANLQNEYIKALCELFDRHKDTYAKDRKSDLEIIE</sequence>
<dbReference type="CDD" id="cd07987">
    <property type="entry name" value="LPLAT_MGAT-like"/>
    <property type="match status" value="1"/>
</dbReference>
<comment type="function">
    <text evidence="16">Catalyzes the terminal and only committed step in triacylglycerol synthesis by using diacylglycerol and fatty acyl CoA as substrates.</text>
</comment>
<dbReference type="Pfam" id="PF03982">
    <property type="entry name" value="DAGAT"/>
    <property type="match status" value="1"/>
</dbReference>
<evidence type="ECO:0000256" key="15">
    <source>
        <dbReference type="ARBA" id="ARBA00048109"/>
    </source>
</evidence>
<protein>
    <recommendedName>
        <fullName evidence="5 16">Diacylglycerol O-acyltransferase</fullName>
        <ecNumber evidence="5 16">2.3.1.20</ecNumber>
    </recommendedName>
</protein>
<keyword evidence="6 16" id="KW-0444">Lipid biosynthesis</keyword>
<dbReference type="InterPro" id="IPR007130">
    <property type="entry name" value="DAGAT"/>
</dbReference>
<proteinExistence type="inferred from homology"/>
<dbReference type="STRING" id="1314790.A0A1Y1YCZ9"/>
<evidence type="ECO:0000256" key="10">
    <source>
        <dbReference type="ARBA" id="ARBA00022824"/>
    </source>
</evidence>
<dbReference type="EMBL" id="MCFE01000167">
    <property type="protein sequence ID" value="ORX95815.1"/>
    <property type="molecule type" value="Genomic_DNA"/>
</dbReference>
<reference evidence="17 18" key="1">
    <citation type="submission" date="2016-07" db="EMBL/GenBank/DDBJ databases">
        <title>Pervasive Adenine N6-methylation of Active Genes in Fungi.</title>
        <authorList>
            <consortium name="DOE Joint Genome Institute"/>
            <person name="Mondo S.J."/>
            <person name="Dannebaum R.O."/>
            <person name="Kuo R.C."/>
            <person name="Labutti K."/>
            <person name="Haridas S."/>
            <person name="Kuo A."/>
            <person name="Salamov A."/>
            <person name="Ahrendt S.R."/>
            <person name="Lipzen A."/>
            <person name="Sullivan W."/>
            <person name="Andreopoulos W.B."/>
            <person name="Clum A."/>
            <person name="Lindquist E."/>
            <person name="Daum C."/>
            <person name="Ramamoorthy G.K."/>
            <person name="Gryganskyi A."/>
            <person name="Culley D."/>
            <person name="Magnuson J.K."/>
            <person name="James T.Y."/>
            <person name="O'Malley M.A."/>
            <person name="Stajich J.E."/>
            <person name="Spatafora J.W."/>
            <person name="Visel A."/>
            <person name="Grigoriev I.V."/>
        </authorList>
    </citation>
    <scope>NUCLEOTIDE SEQUENCE [LARGE SCALE GENOMIC DNA]</scope>
    <source>
        <strain evidence="17 18">CBS 931.73</strain>
    </source>
</reference>
<evidence type="ECO:0000313" key="18">
    <source>
        <dbReference type="Proteomes" id="UP000193498"/>
    </source>
</evidence>
<dbReference type="GO" id="GO:0006071">
    <property type="term" value="P:glycerol metabolic process"/>
    <property type="evidence" value="ECO:0007669"/>
    <property type="project" value="UniProtKB-UniRule"/>
</dbReference>
<comment type="catalytic activity">
    <reaction evidence="15 16">
        <text>an acyl-CoA + a 1,2-diacyl-sn-glycerol = a triacyl-sn-glycerol + CoA</text>
        <dbReference type="Rhea" id="RHEA:10868"/>
        <dbReference type="ChEBI" id="CHEBI:17815"/>
        <dbReference type="ChEBI" id="CHEBI:57287"/>
        <dbReference type="ChEBI" id="CHEBI:58342"/>
        <dbReference type="ChEBI" id="CHEBI:64615"/>
        <dbReference type="EC" id="2.3.1.20"/>
    </reaction>
</comment>
<evidence type="ECO:0000313" key="17">
    <source>
        <dbReference type="EMBL" id="ORX95815.1"/>
    </source>
</evidence>
<comment type="subcellular location">
    <subcellularLocation>
        <location evidence="1 16">Endoplasmic reticulum membrane</location>
        <topology evidence="1 16">Multi-pass membrane protein</topology>
    </subcellularLocation>
</comment>
<dbReference type="InParanoid" id="A0A1Y1YCZ9"/>
<comment type="pathway">
    <text evidence="2 16">Glycerolipid metabolism; triacylglycerol biosynthesis.</text>
</comment>
<dbReference type="PANTHER" id="PTHR12317">
    <property type="entry name" value="DIACYLGLYCEROL O-ACYLTRANSFERASE"/>
    <property type="match status" value="1"/>
</dbReference>
<evidence type="ECO:0000256" key="1">
    <source>
        <dbReference type="ARBA" id="ARBA00004477"/>
    </source>
</evidence>
<keyword evidence="18" id="KW-1185">Reference proteome</keyword>
<accession>A0A1Y1YCZ9</accession>
<keyword evidence="14 16" id="KW-0012">Acyltransferase</keyword>
<evidence type="ECO:0000256" key="5">
    <source>
        <dbReference type="ARBA" id="ARBA00013244"/>
    </source>
</evidence>
<dbReference type="GO" id="GO:0005789">
    <property type="term" value="C:endoplasmic reticulum membrane"/>
    <property type="evidence" value="ECO:0007669"/>
    <property type="project" value="UniProtKB-SubCell"/>
</dbReference>
<name>A0A1Y1YCZ9_9FUNG</name>
<dbReference type="GO" id="GO:0004144">
    <property type="term" value="F:diacylglycerol O-acyltransferase activity"/>
    <property type="evidence" value="ECO:0007669"/>
    <property type="project" value="UniProtKB-UniRule"/>
</dbReference>
<evidence type="ECO:0000256" key="8">
    <source>
        <dbReference type="ARBA" id="ARBA00022692"/>
    </source>
</evidence>
<dbReference type="GO" id="GO:0019432">
    <property type="term" value="P:triglyceride biosynthetic process"/>
    <property type="evidence" value="ECO:0007669"/>
    <property type="project" value="UniProtKB-UniRule"/>
</dbReference>
<evidence type="ECO:0000256" key="14">
    <source>
        <dbReference type="ARBA" id="ARBA00023315"/>
    </source>
</evidence>
<keyword evidence="10 16" id="KW-0256">Endoplasmic reticulum</keyword>
<comment type="similarity">
    <text evidence="4 16">Belongs to the diacylglycerol acyltransferase family.</text>
</comment>
<dbReference type="AlphaFoldDB" id="A0A1Y1YCZ9"/>
<evidence type="ECO:0000256" key="4">
    <source>
        <dbReference type="ARBA" id="ARBA00005420"/>
    </source>
</evidence>
<gene>
    <name evidence="17" type="ORF">K493DRAFT_324565</name>
</gene>
<keyword evidence="7 17" id="KW-0808">Transferase</keyword>
<comment type="pathway">
    <text evidence="3">Lipid metabolism.</text>
</comment>
<evidence type="ECO:0000256" key="12">
    <source>
        <dbReference type="ARBA" id="ARBA00023098"/>
    </source>
</evidence>
<evidence type="ECO:0000256" key="16">
    <source>
        <dbReference type="RuleBase" id="RU367023"/>
    </source>
</evidence>
<dbReference type="Proteomes" id="UP000193498">
    <property type="component" value="Unassembled WGS sequence"/>
</dbReference>
<evidence type="ECO:0000256" key="9">
    <source>
        <dbReference type="ARBA" id="ARBA00022798"/>
    </source>
</evidence>
<keyword evidence="9" id="KW-0319">Glycerol metabolism</keyword>
<evidence type="ECO:0000256" key="6">
    <source>
        <dbReference type="ARBA" id="ARBA00022516"/>
    </source>
</evidence>
<evidence type="ECO:0000256" key="7">
    <source>
        <dbReference type="ARBA" id="ARBA00022679"/>
    </source>
</evidence>
<dbReference type="SUPFAM" id="SSF69593">
    <property type="entry name" value="Glycerol-3-phosphate (1)-acyltransferase"/>
    <property type="match status" value="1"/>
</dbReference>
<evidence type="ECO:0000256" key="2">
    <source>
        <dbReference type="ARBA" id="ARBA00004771"/>
    </source>
</evidence>
<evidence type="ECO:0000256" key="13">
    <source>
        <dbReference type="ARBA" id="ARBA00023136"/>
    </source>
</evidence>
<dbReference type="PANTHER" id="PTHR12317:SF0">
    <property type="entry name" value="ACYLTRANSFERASE"/>
    <property type="match status" value="1"/>
</dbReference>
<keyword evidence="13 16" id="KW-0472">Membrane</keyword>
<evidence type="ECO:0000256" key="3">
    <source>
        <dbReference type="ARBA" id="ARBA00005189"/>
    </source>
</evidence>
<feature type="transmembrane region" description="Helical" evidence="16">
    <location>
        <begin position="6"/>
        <end position="35"/>
    </location>
</feature>
<dbReference type="UniPathway" id="UPA00282"/>
<keyword evidence="12 16" id="KW-0443">Lipid metabolism</keyword>
<comment type="caution">
    <text evidence="17">The sequence shown here is derived from an EMBL/GenBank/DDBJ whole genome shotgun (WGS) entry which is preliminary data.</text>
</comment>
<organism evidence="17 18">
    <name type="scientific">Basidiobolus meristosporus CBS 931.73</name>
    <dbReference type="NCBI Taxonomy" id="1314790"/>
    <lineage>
        <taxon>Eukaryota</taxon>
        <taxon>Fungi</taxon>
        <taxon>Fungi incertae sedis</taxon>
        <taxon>Zoopagomycota</taxon>
        <taxon>Entomophthoromycotina</taxon>
        <taxon>Basidiobolomycetes</taxon>
        <taxon>Basidiobolales</taxon>
        <taxon>Basidiobolaceae</taxon>
        <taxon>Basidiobolus</taxon>
    </lineage>
</organism>